<comment type="caution">
    <text evidence="1">The sequence shown here is derived from an EMBL/GenBank/DDBJ whole genome shotgun (WGS) entry which is preliminary data.</text>
</comment>
<dbReference type="Pfam" id="PF08713">
    <property type="entry name" value="DNA_alkylation"/>
    <property type="match status" value="1"/>
</dbReference>
<dbReference type="PANTHER" id="PTHR34070">
    <property type="entry name" value="ARMADILLO-TYPE FOLD"/>
    <property type="match status" value="1"/>
</dbReference>
<dbReference type="AlphaFoldDB" id="A0A919RJN2"/>
<dbReference type="Proteomes" id="UP000606172">
    <property type="component" value="Unassembled WGS sequence"/>
</dbReference>
<protein>
    <submittedName>
        <fullName evidence="1">DNA alkylation repair protein</fullName>
    </submittedName>
</protein>
<dbReference type="Gene3D" id="1.25.10.90">
    <property type="match status" value="1"/>
</dbReference>
<dbReference type="CDD" id="cd06561">
    <property type="entry name" value="AlkD_like"/>
    <property type="match status" value="1"/>
</dbReference>
<proteinExistence type="predicted"/>
<evidence type="ECO:0000313" key="1">
    <source>
        <dbReference type="EMBL" id="GII94055.1"/>
    </source>
</evidence>
<dbReference type="PANTHER" id="PTHR34070:SF1">
    <property type="entry name" value="DNA ALKYLATION REPAIR PROTEIN"/>
    <property type="match status" value="1"/>
</dbReference>
<evidence type="ECO:0000313" key="2">
    <source>
        <dbReference type="Proteomes" id="UP000606172"/>
    </source>
</evidence>
<dbReference type="SUPFAM" id="SSF48371">
    <property type="entry name" value="ARM repeat"/>
    <property type="match status" value="1"/>
</dbReference>
<reference evidence="1" key="1">
    <citation type="submission" date="2021-01" db="EMBL/GenBank/DDBJ databases">
        <title>Whole genome shotgun sequence of Sinosporangium siamense NBRC 109515.</title>
        <authorList>
            <person name="Komaki H."/>
            <person name="Tamura T."/>
        </authorList>
    </citation>
    <scope>NUCLEOTIDE SEQUENCE</scope>
    <source>
        <strain evidence="1">NBRC 109515</strain>
    </source>
</reference>
<dbReference type="InterPro" id="IPR016024">
    <property type="entry name" value="ARM-type_fold"/>
</dbReference>
<gene>
    <name evidence="1" type="ORF">Ssi02_42860</name>
</gene>
<organism evidence="1 2">
    <name type="scientific">Sinosporangium siamense</name>
    <dbReference type="NCBI Taxonomy" id="1367973"/>
    <lineage>
        <taxon>Bacteria</taxon>
        <taxon>Bacillati</taxon>
        <taxon>Actinomycetota</taxon>
        <taxon>Actinomycetes</taxon>
        <taxon>Streptosporangiales</taxon>
        <taxon>Streptosporangiaceae</taxon>
        <taxon>Sinosporangium</taxon>
    </lineage>
</organism>
<sequence length="230" mass="26305">MTAEEFIRRLTALASAVEREKIQRYFKGGVSGAIGVRMREVTDLAKEFVGLPRAELNTLLDSPIREAKVGALSVMNTEARLKRTSEERRKELYDLYLSRMDVIDNWDLVDLAAPWVVGRYLEDKPRDVLDVLARSANPWERRTAVYASLYFTRIGDTDDIYRLAELLIADPHDLVQKAVGAVLREAGRKDRPRLLAFLDRHAAAMPRTMLSYAIEHLTADEKATYRAKRR</sequence>
<accession>A0A919RJN2</accession>
<name>A0A919RJN2_9ACTN</name>
<dbReference type="InterPro" id="IPR014825">
    <property type="entry name" value="DNA_alkylation"/>
</dbReference>
<dbReference type="RefSeq" id="WP_204027975.1">
    <property type="nucleotide sequence ID" value="NZ_BOOW01000028.1"/>
</dbReference>
<keyword evidence="2" id="KW-1185">Reference proteome</keyword>
<dbReference type="EMBL" id="BOOW01000028">
    <property type="protein sequence ID" value="GII94055.1"/>
    <property type="molecule type" value="Genomic_DNA"/>
</dbReference>